<dbReference type="EMBL" id="BJWL01000008">
    <property type="protein sequence ID" value="GFY92611.1"/>
    <property type="molecule type" value="Genomic_DNA"/>
</dbReference>
<dbReference type="AlphaFoldDB" id="A0A7J0F1P1"/>
<proteinExistence type="predicted"/>
<gene>
    <name evidence="1" type="ORF">Acr_08g0010070</name>
</gene>
<evidence type="ECO:0000313" key="1">
    <source>
        <dbReference type="EMBL" id="GFY92611.1"/>
    </source>
</evidence>
<evidence type="ECO:0000313" key="2">
    <source>
        <dbReference type="Proteomes" id="UP000585474"/>
    </source>
</evidence>
<protein>
    <submittedName>
        <fullName evidence="1">Uncharacterized protein</fullName>
    </submittedName>
</protein>
<sequence>MWLSLRPHLESAIADLVSSGTEVAPGRQVLLLHLLTLTLLLLLLPHHHPCGFTLALLVCVLQLRAALVQVLWEMAKGDYQDSC</sequence>
<comment type="caution">
    <text evidence="1">The sequence shown here is derived from an EMBL/GenBank/DDBJ whole genome shotgun (WGS) entry which is preliminary data.</text>
</comment>
<name>A0A7J0F1P1_9ERIC</name>
<keyword evidence="2" id="KW-1185">Reference proteome</keyword>
<accession>A0A7J0F1P1</accession>
<dbReference type="Proteomes" id="UP000585474">
    <property type="component" value="Unassembled WGS sequence"/>
</dbReference>
<reference evidence="1 2" key="1">
    <citation type="submission" date="2019-07" db="EMBL/GenBank/DDBJ databases">
        <title>De Novo Assembly of kiwifruit Actinidia rufa.</title>
        <authorList>
            <person name="Sugita-Konishi S."/>
            <person name="Sato K."/>
            <person name="Mori E."/>
            <person name="Abe Y."/>
            <person name="Kisaki G."/>
            <person name="Hamano K."/>
            <person name="Suezawa K."/>
            <person name="Otani M."/>
            <person name="Fukuda T."/>
            <person name="Manabe T."/>
            <person name="Gomi K."/>
            <person name="Tabuchi M."/>
            <person name="Akimitsu K."/>
            <person name="Kataoka I."/>
        </authorList>
    </citation>
    <scope>NUCLEOTIDE SEQUENCE [LARGE SCALE GENOMIC DNA]</scope>
    <source>
        <strain evidence="2">cv. Fuchu</strain>
    </source>
</reference>
<organism evidence="1 2">
    <name type="scientific">Actinidia rufa</name>
    <dbReference type="NCBI Taxonomy" id="165716"/>
    <lineage>
        <taxon>Eukaryota</taxon>
        <taxon>Viridiplantae</taxon>
        <taxon>Streptophyta</taxon>
        <taxon>Embryophyta</taxon>
        <taxon>Tracheophyta</taxon>
        <taxon>Spermatophyta</taxon>
        <taxon>Magnoliopsida</taxon>
        <taxon>eudicotyledons</taxon>
        <taxon>Gunneridae</taxon>
        <taxon>Pentapetalae</taxon>
        <taxon>asterids</taxon>
        <taxon>Ericales</taxon>
        <taxon>Actinidiaceae</taxon>
        <taxon>Actinidia</taxon>
    </lineage>
</organism>